<dbReference type="GO" id="GO:0008270">
    <property type="term" value="F:zinc ion binding"/>
    <property type="evidence" value="ECO:0007669"/>
    <property type="project" value="UniProtKB-KW"/>
</dbReference>
<sequence length="2218" mass="246769">MAESLRETVNKDTSKLKLEQDKDKPYVCDICGARFSVQLSVQRHKKIHTAEFKCSVCGRHFSSRYDLEVRHMHIHTKELPYRCLVCCSTFRTRKLYKEHTCANITSPVLYCDVCGDRFLLEDDLSKHKLSHGKKRKSSDVSTSETENKHSKLTVNAEPVPLLPSMEMQTILPHGNEENLNNANSLGEVNSEFMTASNAPNLMNYEQQLMMPISNGIITTVPQQIPVETSNIIQTDSTLTNLVSVLQNMQSDQSDILYSQNTVPVVQGGFMNVLNVTDANTVNMFNSEQLTMMAPLNNIQDSYTTNLNTNSFIQIQPNCSEMNLNNIQSFQTTNVINANTFIPAQNVSAGYAIQTTLPPIVQTSNIPAVASTLQTILNLPPMESMTTMPAVTNPFQTMQQCVQAMPAVQEINSVSTESNTLQTVSSIQAVQSIPQSTYVQPIQSASTLLQQYIQAVPSIQQNSHLSSVTDSVQQTCLSSVTPLQPANNLPIVTNGSQTASYVPPVPSVGTFSNLQSTQPSTSYIQPIQPDYNKSNPSQTGSNIQPVPLPSKTDKTKQLSMDSSVKRTFHCPKCPKKYYKQSLVDKHMVLHTNPFVCQICGKKFMTKAALELKHMLVHKAENDIKNNVSNDLDDILHAVSNEDYVIEPKEEDVASVRYDSTEDESSRLSADSSVAVSSTVSVSSSKYKDRPFPCSQCGKRYILKIHLNNHMAIHTNPVICRICGKKFSSKEVLEKHMLVHKADHDMKNNATNGIDDVLLAVSNSNFVVEKKDENLLKNPILDSSTISNLSVLDNHSLNMPQPIKQEVTDSHKPVRPFSCNLCKKSYTLQIHLDKHMVIHNNPFICKHCQKKFTTQLALLTHMNRFHDDVDVSQLAVHLEKESNENKVIHDLLLAAAAQQNDLDAVAKSTTDSSPSVNTLSNENASLKFTHHGIPPTKFKCPMCPRKYLHKFNLDSHMKVHTDPVICNVCGKKFATKFVLEKMHKPKCSGAVNVKPSGLTNTTQHNTLETINTSGKIMSTSYQGILDNQDQNMMASPNQHQNMMASPNQNQNMMASSNQNIVVSTTQPGPGIAVFNEDTPTEPIQGAPVVVKDLIAQAILKDKPYECNVCKKRYSVKVNLTKHMVIHLNPFVCKICGKKFLSKAALEIKHMPIHGTNSSKAVETHSDITSMDQSNTGIPQELLNRNQEFQTAETLVKQEPGITEISSIKKMKPLKPLKAAQKLQRTCQCPYCPKAYFSSKKLSLHLQWHSKKYACEICGKTFTSQKSLEERHMKSHFKHLNNSNTDTNIRMESSIVTNDSNNQDVKINTDNTEMLSCTICNKKYAEKRFLKKHMVLHTNPFVCKICGRKFSSEHALERKHMLTHLKKQPFDFDIEGTLYDCCFCRKVYTFRKNLTTHLEGHTNPSTCKICKQLCGDFQEMECHALMHIKNSMEEKNSTPSQPVPSFQKKSDPPTLQFFAALVVMSNPIGDDVQQALAEKLAVLTLEKLEQEELEAIGENEENCSEKTTNIKSGSTFLKCPFCEKRYSQKQYLDRHIGVHTNPFVCKVCGKAFSSRYALEAKHMLIHSSETPYCCTVCHQGFKELRRLREHVNKKHASVTPHVCKQCGFRFVEANELKEHSLTHVKQAYQCGDCRRNYFSQAALTEHMKCHTGQRTVACEECGNFFVCQSTFDKHLLYTDKENKQYVCQPCSHSFMHKAQFYVLGLVFERKTLMDKKENINKKSHDENNLMLNKRGIGSNLENSFDQLPLTDVEIVNIHNNISDSDVIPLDENHDANTGISNYIIETVADLSSLNNSAISESNDSSIMNMTNNNGSYLVQNSVCNNVMNSDSVMVSDNVYEIGTKSDCVVLSEKDVPLVQHSETENLDLTQSSDMINIALATKADKNVAIPDISNYNLSDFKTFTDSIIGQIGHEDVNQDTKSTSNANCDSIEALKTISETSHEISDNGAVLNQNTEALNTFKGDDIISDCGESLNINNDTSQPLKTVSDNNEGSDTVTTASDSSSILNMVSGDNSEVLNVDISNSEALNTTADNREALNTTDCDKSPVLNKTTDCSKALNTISDISDKLNTTSEKSIKALNTISYTSDKVNTANEDSKGLNTASDDSKALNTASDTGDKLNTSKVDSKAENLISDTSDKPNIASEDSKVLNTVSDNIDKLNPTSEDSKASNAISDISDKLNPTSEDKKALNTINGTSDRLNTTSEESKALNTITAVKLLKK</sequence>
<evidence type="ECO:0000313" key="9">
    <source>
        <dbReference type="EMBL" id="KAK6185177.1"/>
    </source>
</evidence>
<feature type="compositionally biased region" description="Polar residues" evidence="7">
    <location>
        <begin position="515"/>
        <end position="543"/>
    </location>
</feature>
<evidence type="ECO:0000256" key="1">
    <source>
        <dbReference type="ARBA" id="ARBA00022723"/>
    </source>
</evidence>
<feature type="domain" description="C2H2-type" evidence="8">
    <location>
        <begin position="1312"/>
        <end position="1336"/>
    </location>
</feature>
<feature type="region of interest" description="Disordered" evidence="7">
    <location>
        <begin position="2088"/>
        <end position="2178"/>
    </location>
</feature>
<dbReference type="PANTHER" id="PTHR24393">
    <property type="entry name" value="ZINC FINGER PROTEIN"/>
    <property type="match status" value="1"/>
</dbReference>
<feature type="domain" description="C2H2-type" evidence="8">
    <location>
        <begin position="815"/>
        <end position="842"/>
    </location>
</feature>
<keyword evidence="2" id="KW-0677">Repeat</keyword>
<evidence type="ECO:0000256" key="2">
    <source>
        <dbReference type="ARBA" id="ARBA00022737"/>
    </source>
</evidence>
<evidence type="ECO:0000256" key="6">
    <source>
        <dbReference type="PROSITE-ProRule" id="PRU00042"/>
    </source>
</evidence>
<feature type="domain" description="C2H2-type" evidence="8">
    <location>
        <begin position="593"/>
        <end position="621"/>
    </location>
</feature>
<feature type="domain" description="C2H2-type" evidence="8">
    <location>
        <begin position="567"/>
        <end position="591"/>
    </location>
</feature>
<feature type="compositionally biased region" description="Low complexity" evidence="7">
    <location>
        <begin position="1991"/>
        <end position="2002"/>
    </location>
</feature>
<feature type="domain" description="C2H2-type" evidence="8">
    <location>
        <begin position="52"/>
        <end position="80"/>
    </location>
</feature>
<dbReference type="FunFam" id="3.30.160.60:FF:000110">
    <property type="entry name" value="Zinc finger protein-like"/>
    <property type="match status" value="1"/>
</dbReference>
<feature type="compositionally biased region" description="Polar residues" evidence="7">
    <location>
        <begin position="2088"/>
        <end position="2121"/>
    </location>
</feature>
<feature type="region of interest" description="Disordered" evidence="7">
    <location>
        <begin position="130"/>
        <end position="152"/>
    </location>
</feature>
<feature type="domain" description="C2H2-type" evidence="8">
    <location>
        <begin position="1338"/>
        <end position="1366"/>
    </location>
</feature>
<reference evidence="9 10" key="1">
    <citation type="submission" date="2024-01" db="EMBL/GenBank/DDBJ databases">
        <title>The genome of the rayed Mediterranean limpet Patella caerulea (Linnaeus, 1758).</title>
        <authorList>
            <person name="Anh-Thu Weber A."/>
            <person name="Halstead-Nussloch G."/>
        </authorList>
    </citation>
    <scope>NUCLEOTIDE SEQUENCE [LARGE SCALE GENOMIC DNA]</scope>
    <source>
        <strain evidence="9">AATW-2023a</strain>
        <tissue evidence="9">Whole specimen</tissue>
    </source>
</reference>
<dbReference type="GO" id="GO:0005634">
    <property type="term" value="C:nucleus"/>
    <property type="evidence" value="ECO:0007669"/>
    <property type="project" value="UniProtKB-SubCell"/>
</dbReference>
<dbReference type="Pfam" id="PF00096">
    <property type="entry name" value="zf-C2H2"/>
    <property type="match status" value="4"/>
</dbReference>
<dbReference type="GO" id="GO:0000978">
    <property type="term" value="F:RNA polymerase II cis-regulatory region sequence-specific DNA binding"/>
    <property type="evidence" value="ECO:0007669"/>
    <property type="project" value="TreeGrafter"/>
</dbReference>
<feature type="domain" description="C2H2-type" evidence="8">
    <location>
        <begin position="1514"/>
        <end position="1538"/>
    </location>
</feature>
<dbReference type="Proteomes" id="UP001347796">
    <property type="component" value="Unassembled WGS sequence"/>
</dbReference>
<feature type="domain" description="C2H2-type" evidence="8">
    <location>
        <begin position="690"/>
        <end position="717"/>
    </location>
</feature>
<dbReference type="EMBL" id="JAZGQO010000006">
    <property type="protein sequence ID" value="KAK6185177.1"/>
    <property type="molecule type" value="Genomic_DNA"/>
</dbReference>
<feature type="domain" description="C2H2-type" evidence="8">
    <location>
        <begin position="1598"/>
        <end position="1625"/>
    </location>
</feature>
<dbReference type="SMART" id="SM00355">
    <property type="entry name" value="ZnF_C2H2"/>
    <property type="match status" value="25"/>
</dbReference>
<dbReference type="PROSITE" id="PS50157">
    <property type="entry name" value="ZINC_FINGER_C2H2_2"/>
    <property type="match status" value="20"/>
</dbReference>
<feature type="domain" description="C2H2-type" evidence="8">
    <location>
        <begin position="716"/>
        <end position="743"/>
    </location>
</feature>
<evidence type="ECO:0000259" key="8">
    <source>
        <dbReference type="PROSITE" id="PS50157"/>
    </source>
</evidence>
<feature type="compositionally biased region" description="Polar residues" evidence="7">
    <location>
        <begin position="1977"/>
        <end position="1990"/>
    </location>
</feature>
<evidence type="ECO:0000256" key="3">
    <source>
        <dbReference type="ARBA" id="ARBA00022771"/>
    </source>
</evidence>
<dbReference type="InterPro" id="IPR013087">
    <property type="entry name" value="Znf_C2H2_type"/>
</dbReference>
<feature type="compositionally biased region" description="Polar residues" evidence="7">
    <location>
        <begin position="2146"/>
        <end position="2171"/>
    </location>
</feature>
<keyword evidence="5" id="KW-0539">Nucleus</keyword>
<dbReference type="PROSITE" id="PS00028">
    <property type="entry name" value="ZINC_FINGER_C2H2_1"/>
    <property type="match status" value="16"/>
</dbReference>
<comment type="caution">
    <text evidence="9">The sequence shown here is derived from an EMBL/GenBank/DDBJ whole genome shotgun (WGS) entry which is preliminary data.</text>
</comment>
<keyword evidence="1" id="KW-0479">Metal-binding</keyword>
<dbReference type="Pfam" id="PF13912">
    <property type="entry name" value="zf-C2H2_6"/>
    <property type="match status" value="1"/>
</dbReference>
<evidence type="ECO:0000256" key="7">
    <source>
        <dbReference type="SAM" id="MobiDB-lite"/>
    </source>
</evidence>
<feature type="domain" description="C2H2-type" evidence="8">
    <location>
        <begin position="1102"/>
        <end position="1124"/>
    </location>
</feature>
<evidence type="ECO:0000256" key="5">
    <source>
        <dbReference type="ARBA" id="ARBA00023242"/>
    </source>
</evidence>
<keyword evidence="4" id="KW-0862">Zinc</keyword>
<feature type="domain" description="C2H2-type" evidence="8">
    <location>
        <begin position="1625"/>
        <end position="1652"/>
    </location>
</feature>
<dbReference type="InterPro" id="IPR036236">
    <property type="entry name" value="Znf_C2H2_sf"/>
</dbReference>
<dbReference type="PANTHER" id="PTHR24393:SF34">
    <property type="entry name" value="PR_SET DOMAIN 13"/>
    <property type="match status" value="1"/>
</dbReference>
<dbReference type="SUPFAM" id="SSF57667">
    <property type="entry name" value="beta-beta-alpha zinc fingers"/>
    <property type="match status" value="13"/>
</dbReference>
<dbReference type="Pfam" id="PF13894">
    <property type="entry name" value="zf-C2H2_4"/>
    <property type="match status" value="1"/>
</dbReference>
<feature type="domain" description="C2H2-type" evidence="8">
    <location>
        <begin position="1376"/>
        <end position="1403"/>
    </location>
</feature>
<name>A0AAN8JTU3_PATCE</name>
<evidence type="ECO:0000313" key="10">
    <source>
        <dbReference type="Proteomes" id="UP001347796"/>
    </source>
</evidence>
<dbReference type="Gene3D" id="3.30.160.60">
    <property type="entry name" value="Classic Zinc Finger"/>
    <property type="match status" value="14"/>
</dbReference>
<feature type="domain" description="C2H2-type" evidence="8">
    <location>
        <begin position="1250"/>
        <end position="1273"/>
    </location>
</feature>
<feature type="domain" description="C2H2-type" evidence="8">
    <location>
        <begin position="841"/>
        <end position="864"/>
    </location>
</feature>
<feature type="domain" description="C2H2-type" evidence="8">
    <location>
        <begin position="936"/>
        <end position="963"/>
    </location>
</feature>
<feature type="domain" description="C2H2-type" evidence="8">
    <location>
        <begin position="1540"/>
        <end position="1568"/>
    </location>
</feature>
<dbReference type="GO" id="GO:0001228">
    <property type="term" value="F:DNA-binding transcription activator activity, RNA polymerase II-specific"/>
    <property type="evidence" value="ECO:0007669"/>
    <property type="project" value="TreeGrafter"/>
</dbReference>
<dbReference type="FunFam" id="3.30.160.60:FF:000414">
    <property type="entry name" value="Zinc finger protein 398"/>
    <property type="match status" value="1"/>
</dbReference>
<feature type="domain" description="C2H2-type" evidence="8">
    <location>
        <begin position="109"/>
        <end position="136"/>
    </location>
</feature>
<proteinExistence type="predicted"/>
<gene>
    <name evidence="9" type="ORF">SNE40_007467</name>
</gene>
<keyword evidence="3 6" id="KW-0863">Zinc-finger</keyword>
<protein>
    <recommendedName>
        <fullName evidence="8">C2H2-type domain-containing protein</fullName>
    </recommendedName>
</protein>
<feature type="domain" description="C2H2-type" evidence="8">
    <location>
        <begin position="1569"/>
        <end position="1597"/>
    </location>
</feature>
<evidence type="ECO:0000256" key="4">
    <source>
        <dbReference type="ARBA" id="ARBA00022833"/>
    </source>
</evidence>
<organism evidence="9 10">
    <name type="scientific">Patella caerulea</name>
    <name type="common">Rayed Mediterranean limpet</name>
    <dbReference type="NCBI Taxonomy" id="87958"/>
    <lineage>
        <taxon>Eukaryota</taxon>
        <taxon>Metazoa</taxon>
        <taxon>Spiralia</taxon>
        <taxon>Lophotrochozoa</taxon>
        <taxon>Mollusca</taxon>
        <taxon>Gastropoda</taxon>
        <taxon>Patellogastropoda</taxon>
        <taxon>Patelloidea</taxon>
        <taxon>Patellidae</taxon>
        <taxon>Patella</taxon>
    </lineage>
</organism>
<accession>A0AAN8JTU3</accession>
<feature type="region of interest" description="Disordered" evidence="7">
    <location>
        <begin position="1977"/>
        <end position="2004"/>
    </location>
</feature>
<feature type="domain" description="C2H2-type" evidence="8">
    <location>
        <begin position="26"/>
        <end position="53"/>
    </location>
</feature>
<keyword evidence="10" id="KW-1185">Reference proteome</keyword>
<feature type="region of interest" description="Disordered" evidence="7">
    <location>
        <begin position="515"/>
        <end position="558"/>
    </location>
</feature>